<feature type="compositionally biased region" description="Basic and acidic residues" evidence="8">
    <location>
        <begin position="522"/>
        <end position="531"/>
    </location>
</feature>
<comment type="subcellular location">
    <subcellularLocation>
        <location evidence="1 7">Nucleus</location>
        <location evidence="1 7">Nucleolus</location>
    </subcellularLocation>
</comment>
<dbReference type="Pfam" id="PF04006">
    <property type="entry name" value="Mpp10"/>
    <property type="match status" value="1"/>
</dbReference>
<evidence type="ECO:0000256" key="2">
    <source>
        <dbReference type="ARBA" id="ARBA00022517"/>
    </source>
</evidence>
<evidence type="ECO:0000256" key="1">
    <source>
        <dbReference type="ARBA" id="ARBA00004604"/>
    </source>
</evidence>
<dbReference type="RefSeq" id="XP_015513783.1">
    <property type="nucleotide sequence ID" value="XM_015658297.2"/>
</dbReference>
<feature type="compositionally biased region" description="Basic and acidic residues" evidence="8">
    <location>
        <begin position="539"/>
        <end position="550"/>
    </location>
</feature>
<dbReference type="OrthoDB" id="445326at2759"/>
<evidence type="ECO:0000256" key="6">
    <source>
        <dbReference type="ARBA" id="ARBA00029455"/>
    </source>
</evidence>
<evidence type="ECO:0000256" key="7">
    <source>
        <dbReference type="PIRNR" id="PIRNR017300"/>
    </source>
</evidence>
<organism evidence="10">
    <name type="scientific">Neodiprion lecontei</name>
    <name type="common">Redheaded pine sawfly</name>
    <dbReference type="NCBI Taxonomy" id="441921"/>
    <lineage>
        <taxon>Eukaryota</taxon>
        <taxon>Metazoa</taxon>
        <taxon>Ecdysozoa</taxon>
        <taxon>Arthropoda</taxon>
        <taxon>Hexapoda</taxon>
        <taxon>Insecta</taxon>
        <taxon>Pterygota</taxon>
        <taxon>Neoptera</taxon>
        <taxon>Endopterygota</taxon>
        <taxon>Hymenoptera</taxon>
        <taxon>Tenthredinoidea</taxon>
        <taxon>Diprionidae</taxon>
        <taxon>Diprioninae</taxon>
        <taxon>Neodiprion</taxon>
    </lineage>
</organism>
<dbReference type="GO" id="GO:0006364">
    <property type="term" value="P:rRNA processing"/>
    <property type="evidence" value="ECO:0007669"/>
    <property type="project" value="UniProtKB-KW"/>
</dbReference>
<dbReference type="FunCoup" id="A0A6J0BJ29">
    <property type="interactions" value="1486"/>
</dbReference>
<keyword evidence="4 7" id="KW-0539">Nucleus</keyword>
<gene>
    <name evidence="10" type="primary">LOC107219929</name>
</gene>
<dbReference type="GO" id="GO:0005732">
    <property type="term" value="C:sno(s)RNA-containing ribonucleoprotein complex"/>
    <property type="evidence" value="ECO:0007669"/>
    <property type="project" value="UniProtKB-UniRule"/>
</dbReference>
<comment type="function">
    <text evidence="7">Involved in nucleolar processing of pre-18S ribosomal RNA.</text>
</comment>
<dbReference type="PANTHER" id="PTHR17039">
    <property type="entry name" value="U3 SMALL NUCLEOLAR RIBONUCLEOPROTEIN PROTEIN MPP10"/>
    <property type="match status" value="1"/>
</dbReference>
<evidence type="ECO:0000256" key="3">
    <source>
        <dbReference type="ARBA" id="ARBA00022552"/>
    </source>
</evidence>
<feature type="compositionally biased region" description="Acidic residues" evidence="8">
    <location>
        <begin position="200"/>
        <end position="211"/>
    </location>
</feature>
<feature type="region of interest" description="Disordered" evidence="8">
    <location>
        <begin position="615"/>
        <end position="635"/>
    </location>
</feature>
<dbReference type="PANTHER" id="PTHR17039:SF0">
    <property type="entry name" value="U3 SMALL NUCLEOLAR RIBONUCLEOPROTEIN PROTEIN MPP10"/>
    <property type="match status" value="1"/>
</dbReference>
<evidence type="ECO:0000256" key="8">
    <source>
        <dbReference type="SAM" id="MobiDB-lite"/>
    </source>
</evidence>
<dbReference type="Proteomes" id="UP000829291">
    <property type="component" value="Chromosome 3"/>
</dbReference>
<dbReference type="PIRSF" id="PIRSF017300">
    <property type="entry name" value="snoRNP_Mpp10"/>
    <property type="match status" value="1"/>
</dbReference>
<dbReference type="InterPro" id="IPR012173">
    <property type="entry name" value="Mpp10"/>
</dbReference>
<keyword evidence="5 7" id="KW-0687">Ribonucleoprotein</keyword>
<evidence type="ECO:0000313" key="10">
    <source>
        <dbReference type="RefSeq" id="XP_015513783.1"/>
    </source>
</evidence>
<dbReference type="GO" id="GO:0034457">
    <property type="term" value="C:Mpp10 complex"/>
    <property type="evidence" value="ECO:0007669"/>
    <property type="project" value="UniProtKB-UniRule"/>
</dbReference>
<feature type="compositionally biased region" description="Basic and acidic residues" evidence="8">
    <location>
        <begin position="297"/>
        <end position="314"/>
    </location>
</feature>
<evidence type="ECO:0000256" key="5">
    <source>
        <dbReference type="ARBA" id="ARBA00023274"/>
    </source>
</evidence>
<feature type="compositionally biased region" description="Low complexity" evidence="8">
    <location>
        <begin position="129"/>
        <end position="144"/>
    </location>
</feature>
<feature type="region of interest" description="Disordered" evidence="8">
    <location>
        <begin position="186"/>
        <end position="314"/>
    </location>
</feature>
<proteinExistence type="inferred from homology"/>
<dbReference type="KEGG" id="nlo:107219929"/>
<evidence type="ECO:0000256" key="4">
    <source>
        <dbReference type="ARBA" id="ARBA00023242"/>
    </source>
</evidence>
<reference evidence="10" key="1">
    <citation type="submission" date="2025-08" db="UniProtKB">
        <authorList>
            <consortium name="RefSeq"/>
        </authorList>
    </citation>
    <scope>IDENTIFICATION</scope>
    <source>
        <tissue evidence="10">Thorax and Abdomen</tissue>
    </source>
</reference>
<name>A0A6J0BJ29_NEOLC</name>
<feature type="region of interest" description="Disordered" evidence="8">
    <location>
        <begin position="522"/>
        <end position="550"/>
    </location>
</feature>
<feature type="region of interest" description="Disordered" evidence="8">
    <location>
        <begin position="105"/>
        <end position="165"/>
    </location>
</feature>
<comment type="similarity">
    <text evidence="6 7">Belongs to the MPP10 family.</text>
</comment>
<dbReference type="InParanoid" id="A0A6J0BJ29"/>
<keyword evidence="9" id="KW-1185">Reference proteome</keyword>
<feature type="compositionally biased region" description="Basic and acidic residues" evidence="8">
    <location>
        <begin position="186"/>
        <end position="199"/>
    </location>
</feature>
<sequence length="635" mass="72802">MKSSRVFHDIINVVEANTKKTENYLSIQAGASLEFRHTIKSLYDFTKEESGRMTEALPELITEGFDTEQIWQQLELQNEGELPHILTGVSRSLIAGKRLKLPVKLTRSDEQQSNDKSGLDQSLDGEQVSSYDSDLSDGDLSNLDIEGLGKQMRKKKSKRVAKRKTPPSIVDDKFFKLQELDEYLTKEDKREMQKGKSNEEDSDDADEESVDLFEYVSDNGSEDNETDPRLVKFKDFFDQPQSNDESNSETESNHFNEESENDTNLSVDEEETTEPHKKRVKFSVNDQSASSSSEEDESKKEGTTEIKSSLETRQERLRRKIEELEEAAISEKPWQLKGEVDAASRPQDSLLQEHVEFDITSRPAPVITEETTLKLEDIIKQRIKDKAWDDVEKKFKPVETPMEYKKKLVLDQEKSKLSLAQIYENEYLKQKEALNPDNEERETEEPKEHIEIRNMMHSLFSKLDALSNFHYTPKLARPDVKIVSNLPAVTMEEVAPIATSDATLLAPEEIKAKSRGDLIGRAERTETDMKRERRQKKLNQRDREKAKEKREKIVGKLKPGLGNKYSKEKAAKMIDSLSKERNISKIDETSGKTAKSSTAFFDQLQDQVNFHIKSKDGNVRKKKDKKALSAVKLKL</sequence>
<accession>A0A6J0BJ29</accession>
<dbReference type="GeneID" id="107219929"/>
<keyword evidence="3 7" id="KW-0698">rRNA processing</keyword>
<feature type="compositionally biased region" description="Basic residues" evidence="8">
    <location>
        <begin position="151"/>
        <end position="165"/>
    </location>
</feature>
<feature type="compositionally biased region" description="Basic and acidic residues" evidence="8">
    <location>
        <begin position="226"/>
        <end position="237"/>
    </location>
</feature>
<protein>
    <recommendedName>
        <fullName evidence="7">U3 small nucleolar ribonucleoprotein protein MPP10</fullName>
    </recommendedName>
</protein>
<keyword evidence="2 7" id="KW-0690">Ribosome biogenesis</keyword>
<evidence type="ECO:0000313" key="9">
    <source>
        <dbReference type="Proteomes" id="UP000829291"/>
    </source>
</evidence>
<dbReference type="GO" id="GO:0032040">
    <property type="term" value="C:small-subunit processome"/>
    <property type="evidence" value="ECO:0007669"/>
    <property type="project" value="TreeGrafter"/>
</dbReference>
<dbReference type="AlphaFoldDB" id="A0A6J0BJ29"/>